<organism evidence="7 8">
    <name type="scientific">Dryococelus australis</name>
    <dbReference type="NCBI Taxonomy" id="614101"/>
    <lineage>
        <taxon>Eukaryota</taxon>
        <taxon>Metazoa</taxon>
        <taxon>Ecdysozoa</taxon>
        <taxon>Arthropoda</taxon>
        <taxon>Hexapoda</taxon>
        <taxon>Insecta</taxon>
        <taxon>Pterygota</taxon>
        <taxon>Neoptera</taxon>
        <taxon>Polyneoptera</taxon>
        <taxon>Phasmatodea</taxon>
        <taxon>Verophasmatodea</taxon>
        <taxon>Anareolatae</taxon>
        <taxon>Phasmatidae</taxon>
        <taxon>Eurycanthinae</taxon>
        <taxon>Dryococelus</taxon>
    </lineage>
</organism>
<keyword evidence="4" id="KW-0009">Actin-binding</keyword>
<dbReference type="Proteomes" id="UP001159363">
    <property type="component" value="Chromosome 1"/>
</dbReference>
<dbReference type="PANTHER" id="PTHR10551">
    <property type="entry name" value="FASCIN"/>
    <property type="match status" value="1"/>
</dbReference>
<comment type="caution">
    <text evidence="7">The sequence shown here is derived from an EMBL/GenBank/DDBJ whole genome shotgun (WGS) entry which is preliminary data.</text>
</comment>
<dbReference type="InterPro" id="IPR008999">
    <property type="entry name" value="Actin-crosslinking"/>
</dbReference>
<protein>
    <recommendedName>
        <fullName evidence="6">Fascin-like domain-containing protein</fullName>
    </recommendedName>
</protein>
<dbReference type="CDD" id="cd23347">
    <property type="entry name" value="beta-trefoil_singed_rpt1"/>
    <property type="match status" value="1"/>
</dbReference>
<reference evidence="7 8" key="1">
    <citation type="submission" date="2023-02" db="EMBL/GenBank/DDBJ databases">
        <title>LHISI_Scaffold_Assembly.</title>
        <authorList>
            <person name="Stuart O.P."/>
            <person name="Cleave R."/>
            <person name="Magrath M.J.L."/>
            <person name="Mikheyev A.S."/>
        </authorList>
    </citation>
    <scope>NUCLEOTIDE SEQUENCE [LARGE SCALE GENOMIC DNA]</scope>
    <source>
        <strain evidence="7">Daus_M_001</strain>
        <tissue evidence="7">Leg muscle</tissue>
    </source>
</reference>
<dbReference type="Pfam" id="PF06268">
    <property type="entry name" value="Fascin"/>
    <property type="match status" value="1"/>
</dbReference>
<dbReference type="EMBL" id="JARBHB010000001">
    <property type="protein sequence ID" value="KAJ8896677.1"/>
    <property type="molecule type" value="Genomic_DNA"/>
</dbReference>
<keyword evidence="8" id="KW-1185">Reference proteome</keyword>
<evidence type="ECO:0000259" key="6">
    <source>
        <dbReference type="Pfam" id="PF06268"/>
    </source>
</evidence>
<keyword evidence="3" id="KW-0963">Cytoplasm</keyword>
<keyword evidence="5" id="KW-0206">Cytoskeleton</keyword>
<evidence type="ECO:0000313" key="8">
    <source>
        <dbReference type="Proteomes" id="UP001159363"/>
    </source>
</evidence>
<evidence type="ECO:0000256" key="1">
    <source>
        <dbReference type="ARBA" id="ARBA00004245"/>
    </source>
</evidence>
<comment type="subcellular location">
    <subcellularLocation>
        <location evidence="1">Cytoplasm</location>
        <location evidence="1">Cytoskeleton</location>
    </subcellularLocation>
</comment>
<feature type="domain" description="Fascin-like" evidence="6">
    <location>
        <begin position="47"/>
        <end position="160"/>
    </location>
</feature>
<sequence>MLMRGYGAHHLNMNGVNGHGVEMNGGDLLPGSVKACWTIGLINSKFRYLTAETFGFKINANGASLKKKQVWTLEPASSGGGDTAIFLRSHLDKYLAVDSFGNVACEGEERETGCRFHISVAADGSGRWALRNEARGYFLGASADKLTCTAKAPGDAELWLVHLAARPQYTARCYFRGASAGKLTSTTKAPGDTELWLVLIAARLRFTCKHLDTQFGCDKSEREH</sequence>
<accession>A0ABQ9IJP8</accession>
<dbReference type="Gene3D" id="2.80.10.50">
    <property type="match status" value="1"/>
</dbReference>
<evidence type="ECO:0000256" key="5">
    <source>
        <dbReference type="ARBA" id="ARBA00023212"/>
    </source>
</evidence>
<dbReference type="InterPro" id="IPR022768">
    <property type="entry name" value="Fascin-like_dom"/>
</dbReference>
<name>A0ABQ9IJP8_9NEOP</name>
<evidence type="ECO:0000313" key="7">
    <source>
        <dbReference type="EMBL" id="KAJ8896677.1"/>
    </source>
</evidence>
<evidence type="ECO:0000256" key="3">
    <source>
        <dbReference type="ARBA" id="ARBA00022490"/>
    </source>
</evidence>
<evidence type="ECO:0000256" key="2">
    <source>
        <dbReference type="ARBA" id="ARBA00007415"/>
    </source>
</evidence>
<comment type="similarity">
    <text evidence="2">Belongs to the fascin family.</text>
</comment>
<dbReference type="SUPFAM" id="SSF50405">
    <property type="entry name" value="Actin-crosslinking proteins"/>
    <property type="match status" value="1"/>
</dbReference>
<dbReference type="PANTHER" id="PTHR10551:SF9">
    <property type="entry name" value="FASCIN-2"/>
    <property type="match status" value="1"/>
</dbReference>
<evidence type="ECO:0000256" key="4">
    <source>
        <dbReference type="ARBA" id="ARBA00023203"/>
    </source>
</evidence>
<proteinExistence type="inferred from homology"/>
<dbReference type="InterPro" id="IPR010431">
    <property type="entry name" value="Fascin"/>
</dbReference>
<gene>
    <name evidence="7" type="ORF">PR048_002022</name>
</gene>